<proteinExistence type="predicted"/>
<dbReference type="Gene3D" id="1.10.760.10">
    <property type="entry name" value="Cytochrome c-like domain"/>
    <property type="match status" value="2"/>
</dbReference>
<dbReference type="InterPro" id="IPR051395">
    <property type="entry name" value="Cytochrome_c_Peroxidase/MauG"/>
</dbReference>
<dbReference type="PROSITE" id="PS51007">
    <property type="entry name" value="CYTC"/>
    <property type="match status" value="1"/>
</dbReference>
<evidence type="ECO:0000313" key="8">
    <source>
        <dbReference type="EMBL" id="MBH8566636.1"/>
    </source>
</evidence>
<evidence type="ECO:0000256" key="4">
    <source>
        <dbReference type="ARBA" id="ARBA00023002"/>
    </source>
</evidence>
<organism evidence="8 9">
    <name type="scientific">Amazonocrinis nigriterrae CENA67</name>
    <dbReference type="NCBI Taxonomy" id="2794033"/>
    <lineage>
        <taxon>Bacteria</taxon>
        <taxon>Bacillati</taxon>
        <taxon>Cyanobacteriota</taxon>
        <taxon>Cyanophyceae</taxon>
        <taxon>Nostocales</taxon>
        <taxon>Nostocaceae</taxon>
        <taxon>Amazonocrinis</taxon>
        <taxon>Amazonocrinis nigriterrae</taxon>
    </lineage>
</organism>
<evidence type="ECO:0000313" key="9">
    <source>
        <dbReference type="Proteomes" id="UP000632766"/>
    </source>
</evidence>
<evidence type="ECO:0000256" key="5">
    <source>
        <dbReference type="ARBA" id="ARBA00023004"/>
    </source>
</evidence>
<sequence>MKKIQSSTIFVAAVLARITNLALRLSRRMKSSIAIAAIVAIAILAGHTVSAQLTAPSLTALKNVAIPKPENLADFVKDEKAAIALGKSLFWDMQVGSDGITSCASCHFHAGADNRAKNQLSPGILRVNADKSPNPDTTFSIGQPNYTLKPEDFPFHKLADPNNRLSTIVSDSNDVASSQGVFNSKYDSTSNTVTQVDDPVFNVGGTEVRRVEPRNTPSVINAVFNFRNFWDGRAQNVFNGVDPFGTRNPNAKVYKADSLLSPLTAVSVRLKNSSLASQAVGPPLSAFEMSADGRTFEEIGDQFGSGVLNNLLDILKTKKLLLPRDRAKKLLPLKPLAKQAVDSEDSVLGQYRSGTGKGLKVTYKQLIKDAFKPEWWQSTQLIQVDKANGNTRKVVLAPDLSSTTEEYTQLEYNFSLFFGLAVQMYESTLVSDNAPIDQYLDGNTSALTAQQQRGLTIFQNKFCIACHAGAEFTAASVRNVQTKGRLTRSPAPGNPIEDTGFFKIGVTPELEDVGVGGNDGQKPVSRSLSEAELAKEGTFQEVFGEAPNITPGPNDAVESVALFKAPGLRNVELTAPYMHNGGMLTLEQIVNFYNRGAGDDNPNVPRLPPLNLSDEDKQALVAFLKSLTDERVRYQKAPFDHPQLFVPNGHPGNQTTVTDDGTGKATDDLLEIPAVGRNGSSTPITNFLATP</sequence>
<evidence type="ECO:0000256" key="1">
    <source>
        <dbReference type="ARBA" id="ARBA00004196"/>
    </source>
</evidence>
<keyword evidence="4" id="KW-0560">Oxidoreductase</keyword>
<feature type="domain" description="Cytochrome c" evidence="7">
    <location>
        <begin position="449"/>
        <end position="628"/>
    </location>
</feature>
<dbReference type="EMBL" id="JAECZC010000102">
    <property type="protein sequence ID" value="MBH8566636.1"/>
    <property type="molecule type" value="Genomic_DNA"/>
</dbReference>
<gene>
    <name evidence="8" type="ORF">I8748_31550</name>
</gene>
<evidence type="ECO:0000256" key="6">
    <source>
        <dbReference type="PROSITE-ProRule" id="PRU00433"/>
    </source>
</evidence>
<dbReference type="InterPro" id="IPR004852">
    <property type="entry name" value="Di-haem_cyt_c_peroxidsae"/>
</dbReference>
<dbReference type="Proteomes" id="UP000632766">
    <property type="component" value="Unassembled WGS sequence"/>
</dbReference>
<dbReference type="SUPFAM" id="SSF46626">
    <property type="entry name" value="Cytochrome c"/>
    <property type="match status" value="2"/>
</dbReference>
<protein>
    <submittedName>
        <fullName evidence="8">Cytochrome C peroxidase</fullName>
    </submittedName>
</protein>
<dbReference type="RefSeq" id="WP_198128384.1">
    <property type="nucleotide sequence ID" value="NZ_JAECZC010000102.1"/>
</dbReference>
<evidence type="ECO:0000259" key="7">
    <source>
        <dbReference type="PROSITE" id="PS51007"/>
    </source>
</evidence>
<dbReference type="AlphaFoldDB" id="A0A8J7HVK0"/>
<dbReference type="InterPro" id="IPR036909">
    <property type="entry name" value="Cyt_c-like_dom_sf"/>
</dbReference>
<accession>A0A8J7HVK0</accession>
<keyword evidence="9" id="KW-1185">Reference proteome</keyword>
<dbReference type="GO" id="GO:0004130">
    <property type="term" value="F:cytochrome-c peroxidase activity"/>
    <property type="evidence" value="ECO:0007669"/>
    <property type="project" value="TreeGrafter"/>
</dbReference>
<dbReference type="GO" id="GO:0030313">
    <property type="term" value="C:cell envelope"/>
    <property type="evidence" value="ECO:0007669"/>
    <property type="project" value="UniProtKB-SubCell"/>
</dbReference>
<comment type="subcellular location">
    <subcellularLocation>
        <location evidence="1">Cell envelope</location>
    </subcellularLocation>
</comment>
<dbReference type="Pfam" id="PF03150">
    <property type="entry name" value="CCP_MauG"/>
    <property type="match status" value="1"/>
</dbReference>
<evidence type="ECO:0000256" key="2">
    <source>
        <dbReference type="ARBA" id="ARBA00022617"/>
    </source>
</evidence>
<dbReference type="InterPro" id="IPR009056">
    <property type="entry name" value="Cyt_c-like_dom"/>
</dbReference>
<dbReference type="GO" id="GO:0046872">
    <property type="term" value="F:metal ion binding"/>
    <property type="evidence" value="ECO:0007669"/>
    <property type="project" value="UniProtKB-KW"/>
</dbReference>
<dbReference type="GO" id="GO:0020037">
    <property type="term" value="F:heme binding"/>
    <property type="evidence" value="ECO:0007669"/>
    <property type="project" value="InterPro"/>
</dbReference>
<comment type="caution">
    <text evidence="8">The sequence shown here is derived from an EMBL/GenBank/DDBJ whole genome shotgun (WGS) entry which is preliminary data.</text>
</comment>
<keyword evidence="5 6" id="KW-0408">Iron</keyword>
<keyword evidence="2 6" id="KW-0349">Heme</keyword>
<dbReference type="GO" id="GO:0009055">
    <property type="term" value="F:electron transfer activity"/>
    <property type="evidence" value="ECO:0007669"/>
    <property type="project" value="InterPro"/>
</dbReference>
<reference evidence="8 9" key="1">
    <citation type="journal article" date="2021" name="Int. J. Syst. Evol. Microbiol.">
        <title>Amazonocrinis nigriterrae gen. nov., sp. nov., Atlanticothrix silvestris gen. nov., sp. nov. and Dendronalium phyllosphericum gen. nov., sp. nov., nostocacean cyanobacteria from Brazilian environments.</title>
        <authorList>
            <person name="Alvarenga D.O."/>
            <person name="Andreote A.P.D."/>
            <person name="Branco L.H.Z."/>
            <person name="Delbaje E."/>
            <person name="Cruz R.B."/>
            <person name="Varani A.M."/>
            <person name="Fiore M.F."/>
        </authorList>
    </citation>
    <scope>NUCLEOTIDE SEQUENCE [LARGE SCALE GENOMIC DNA]</scope>
    <source>
        <strain evidence="8 9">CENA67</strain>
    </source>
</reference>
<keyword evidence="3 6" id="KW-0479">Metal-binding</keyword>
<keyword evidence="8" id="KW-0575">Peroxidase</keyword>
<name>A0A8J7HVK0_9NOST</name>
<dbReference type="PANTHER" id="PTHR30600">
    <property type="entry name" value="CYTOCHROME C PEROXIDASE-RELATED"/>
    <property type="match status" value="1"/>
</dbReference>
<evidence type="ECO:0000256" key="3">
    <source>
        <dbReference type="ARBA" id="ARBA00022723"/>
    </source>
</evidence>